<evidence type="ECO:0000256" key="1">
    <source>
        <dbReference type="ARBA" id="ARBA00001917"/>
    </source>
</evidence>
<dbReference type="Pfam" id="PF01070">
    <property type="entry name" value="FMN_dh"/>
    <property type="match status" value="1"/>
</dbReference>
<feature type="binding site" evidence="7">
    <location>
        <position position="117"/>
    </location>
    <ligand>
        <name>FMN</name>
        <dbReference type="ChEBI" id="CHEBI:58210"/>
    </ligand>
</feature>
<dbReference type="InterPro" id="IPR012133">
    <property type="entry name" value="Alpha-hydoxy_acid_DH_FMN"/>
</dbReference>
<keyword evidence="2 7" id="KW-0285">Flavoprotein</keyword>
<dbReference type="GO" id="GO:0016614">
    <property type="term" value="F:oxidoreductase activity, acting on CH-OH group of donors"/>
    <property type="evidence" value="ECO:0007669"/>
    <property type="project" value="UniProtKB-ARBA"/>
</dbReference>
<feature type="binding site" evidence="7">
    <location>
        <position position="170"/>
    </location>
    <ligand>
        <name>FMN</name>
        <dbReference type="ChEBI" id="CHEBI:58210"/>
    </ligand>
</feature>
<dbReference type="PANTHER" id="PTHR10578">
    <property type="entry name" value="S -2-HYDROXY-ACID OXIDASE-RELATED"/>
    <property type="match status" value="1"/>
</dbReference>
<evidence type="ECO:0000259" key="9">
    <source>
        <dbReference type="PROSITE" id="PS51349"/>
    </source>
</evidence>
<evidence type="ECO:0000313" key="11">
    <source>
        <dbReference type="Proteomes" id="UP000070186"/>
    </source>
</evidence>
<feature type="binding site" evidence="7">
    <location>
        <position position="142"/>
    </location>
    <ligand>
        <name>FMN</name>
        <dbReference type="ChEBI" id="CHEBI:58210"/>
    </ligand>
</feature>
<feature type="region of interest" description="Disordered" evidence="8">
    <location>
        <begin position="198"/>
        <end position="227"/>
    </location>
</feature>
<dbReference type="GO" id="GO:0010181">
    <property type="term" value="F:FMN binding"/>
    <property type="evidence" value="ECO:0007669"/>
    <property type="project" value="InterPro"/>
</dbReference>
<protein>
    <recommendedName>
        <fullName evidence="9">FMN hydroxy acid dehydrogenase domain-containing protein</fullName>
    </recommendedName>
</protein>
<feature type="binding site" evidence="7">
    <location>
        <begin position="335"/>
        <end position="336"/>
    </location>
    <ligand>
        <name>FMN</name>
        <dbReference type="ChEBI" id="CHEBI:58210"/>
    </ligand>
</feature>
<evidence type="ECO:0000313" key="10">
    <source>
        <dbReference type="EMBL" id="KXB29869.1"/>
    </source>
</evidence>
<feature type="compositionally biased region" description="Basic and acidic residues" evidence="8">
    <location>
        <begin position="209"/>
        <end position="220"/>
    </location>
</feature>
<comment type="caution">
    <text evidence="10">The sequence shown here is derived from an EMBL/GenBank/DDBJ whole genome shotgun (WGS) entry which is preliminary data.</text>
</comment>
<dbReference type="PANTHER" id="PTHR10578:SF143">
    <property type="entry name" value="FMN-DEPENDENT ALPHA-HYDROXY ACID DEHYDROGENASE PB1A11.03"/>
    <property type="match status" value="1"/>
</dbReference>
<evidence type="ECO:0000256" key="4">
    <source>
        <dbReference type="ARBA" id="ARBA00023002"/>
    </source>
</evidence>
<feature type="domain" description="FMN hydroxy acid dehydrogenase" evidence="9">
    <location>
        <begin position="9"/>
        <end position="386"/>
    </location>
</feature>
<organism evidence="10 11">
    <name type="scientific">Dechloromonas denitrificans</name>
    <dbReference type="NCBI Taxonomy" id="281362"/>
    <lineage>
        <taxon>Bacteria</taxon>
        <taxon>Pseudomonadati</taxon>
        <taxon>Pseudomonadota</taxon>
        <taxon>Betaproteobacteria</taxon>
        <taxon>Rhodocyclales</taxon>
        <taxon>Azonexaceae</taxon>
        <taxon>Dechloromonas</taxon>
    </lineage>
</organism>
<feature type="binding site" evidence="7">
    <location>
        <position position="35"/>
    </location>
    <ligand>
        <name>glyoxylate</name>
        <dbReference type="ChEBI" id="CHEBI:36655"/>
    </ligand>
</feature>
<dbReference type="PIRSF" id="PIRSF000138">
    <property type="entry name" value="Al-hdrx_acd_dh"/>
    <property type="match status" value="1"/>
</dbReference>
<feature type="binding site" evidence="7">
    <location>
        <begin position="312"/>
        <end position="316"/>
    </location>
    <ligand>
        <name>FMN</name>
        <dbReference type="ChEBI" id="CHEBI:58210"/>
    </ligand>
</feature>
<dbReference type="SUPFAM" id="SSF51395">
    <property type="entry name" value="FMN-linked oxidoreductases"/>
    <property type="match status" value="1"/>
</dbReference>
<dbReference type="FunFam" id="3.20.20.70:FF:000029">
    <property type="entry name" value="L-lactate dehydrogenase"/>
    <property type="match status" value="1"/>
</dbReference>
<evidence type="ECO:0000256" key="5">
    <source>
        <dbReference type="ARBA" id="ARBA00024042"/>
    </source>
</evidence>
<dbReference type="InterPro" id="IPR000262">
    <property type="entry name" value="FMN-dep_DH"/>
</dbReference>
<keyword evidence="4" id="KW-0560">Oxidoreductase</keyword>
<reference evidence="10 11" key="1">
    <citation type="submission" date="2015-12" db="EMBL/GenBank/DDBJ databases">
        <title>Nitrous oxide reduction kinetics distinguish bacteria harboring typical versus atypical NosZ.</title>
        <authorList>
            <person name="Yoon S."/>
            <person name="Nissen S."/>
            <person name="Park D."/>
            <person name="Sanford R.A."/>
            <person name="Loeffler F.E."/>
        </authorList>
    </citation>
    <scope>NUCLEOTIDE SEQUENCE [LARGE SCALE GENOMIC DNA]</scope>
    <source>
        <strain evidence="10 11">ATCC BAA-841</strain>
    </source>
</reference>
<comment type="similarity">
    <text evidence="5">Belongs to the FMN-dependent alpha-hydroxy acid dehydrogenase family.</text>
</comment>
<dbReference type="AlphaFoldDB" id="A0A133XG36"/>
<dbReference type="InterPro" id="IPR037396">
    <property type="entry name" value="FMN_HAD"/>
</dbReference>
<comment type="cofactor">
    <cofactor evidence="1">
        <name>FMN</name>
        <dbReference type="ChEBI" id="CHEBI:58210"/>
    </cofactor>
</comment>
<evidence type="ECO:0000256" key="7">
    <source>
        <dbReference type="PIRSR" id="PIRSR000138-2"/>
    </source>
</evidence>
<feature type="active site" description="Proton acceptor" evidence="6">
    <location>
        <position position="281"/>
    </location>
</feature>
<dbReference type="PROSITE" id="PS51349">
    <property type="entry name" value="FMN_HYDROXY_ACID_DH_2"/>
    <property type="match status" value="1"/>
</dbReference>
<name>A0A133XG36_9RHOO</name>
<keyword evidence="11" id="KW-1185">Reference proteome</keyword>
<dbReference type="EMBL" id="LODL01000035">
    <property type="protein sequence ID" value="KXB29869.1"/>
    <property type="molecule type" value="Genomic_DNA"/>
</dbReference>
<feature type="binding site" evidence="7">
    <location>
        <position position="144"/>
    </location>
    <ligand>
        <name>glyoxylate</name>
        <dbReference type="ChEBI" id="CHEBI:36655"/>
    </ligand>
</feature>
<evidence type="ECO:0000256" key="3">
    <source>
        <dbReference type="ARBA" id="ARBA00022643"/>
    </source>
</evidence>
<feature type="binding site" evidence="7">
    <location>
        <position position="257"/>
    </location>
    <ligand>
        <name>FMN</name>
        <dbReference type="ChEBI" id="CHEBI:58210"/>
    </ligand>
</feature>
<keyword evidence="3 7" id="KW-0288">FMN</keyword>
<evidence type="ECO:0000256" key="2">
    <source>
        <dbReference type="ARBA" id="ARBA00022630"/>
    </source>
</evidence>
<dbReference type="Gene3D" id="3.20.20.70">
    <property type="entry name" value="Aldolase class I"/>
    <property type="match status" value="1"/>
</dbReference>
<feature type="binding site" evidence="7">
    <location>
        <position position="284"/>
    </location>
    <ligand>
        <name>glyoxylate</name>
        <dbReference type="ChEBI" id="CHEBI:36655"/>
    </ligand>
</feature>
<sequence>MFNAPLLDGIPRDIVALADYEAYARRRLDDNAWAYLDGAAADELTQAWNRAAFDRRALLPRVMADVAGGHCRTTLFGRELPSPVLLAPVAWQKLFHPDGELATAYAASALGAGFVLSTLASCQIEEVAAAARQGGDGPRWFQLYLQPDRSLNAELVQRAEAAGYEAIVFTVDAPLHGIRNREQRVGFQLPPGIEAVNLRRPAQPDDAEGAARRTRSDAEKRARRGPSAVFDDLMPHAPTWRDLEWLLATTRLPVIVKGVLHPDDAVRAVDLGAAGIIVSNHGGRTLDTLPASLDALPAVADRLLGRVPILLDGGVRRGTDIFKAIALGASAVLIGRPYIHALSAAGPLGVAHVLRLLQDELEATMALCGVASLDRISTDYFKDPSFRRTDP</sequence>
<feature type="binding site" evidence="7">
    <location>
        <position position="281"/>
    </location>
    <ligand>
        <name>glyoxylate</name>
        <dbReference type="ChEBI" id="CHEBI:36655"/>
    </ligand>
</feature>
<dbReference type="CDD" id="cd02809">
    <property type="entry name" value="alpha_hydroxyacid_oxid_FMN"/>
    <property type="match status" value="1"/>
</dbReference>
<evidence type="ECO:0000256" key="8">
    <source>
        <dbReference type="SAM" id="MobiDB-lite"/>
    </source>
</evidence>
<dbReference type="STRING" id="281362.AT959_18305"/>
<feature type="binding site" evidence="7">
    <location>
        <position position="179"/>
    </location>
    <ligand>
        <name>glyoxylate</name>
        <dbReference type="ChEBI" id="CHEBI:36655"/>
    </ligand>
</feature>
<dbReference type="Proteomes" id="UP000070186">
    <property type="component" value="Unassembled WGS sequence"/>
</dbReference>
<proteinExistence type="inferred from homology"/>
<evidence type="ECO:0000256" key="6">
    <source>
        <dbReference type="PIRSR" id="PIRSR000138-1"/>
    </source>
</evidence>
<accession>A0A133XG36</accession>
<gene>
    <name evidence="10" type="ORF">AT959_18305</name>
</gene>
<feature type="binding site" evidence="7">
    <location>
        <position position="279"/>
    </location>
    <ligand>
        <name>FMN</name>
        <dbReference type="ChEBI" id="CHEBI:58210"/>
    </ligand>
</feature>
<dbReference type="RefSeq" id="WP_066886340.1">
    <property type="nucleotide sequence ID" value="NZ_LODL01000035.1"/>
</dbReference>
<dbReference type="InterPro" id="IPR013785">
    <property type="entry name" value="Aldolase_TIM"/>
</dbReference>
<feature type="binding site" evidence="7">
    <location>
        <begin position="88"/>
        <end position="90"/>
    </location>
    <ligand>
        <name>FMN</name>
        <dbReference type="ChEBI" id="CHEBI:58210"/>
    </ligand>
</feature>